<dbReference type="SUPFAM" id="SSF68912">
    <property type="entry name" value="Rho N-terminal domain-like"/>
    <property type="match status" value="1"/>
</dbReference>
<comment type="caution">
    <text evidence="15">The sequence shown here is derived from an EMBL/GenBank/DDBJ whole genome shotgun (WGS) entry which is preliminary data.</text>
</comment>
<name>A0A6A2RTR5_9BACE</name>
<keyword evidence="5 9" id="KW-0067">ATP-binding</keyword>
<feature type="region of interest" description="Disordered" evidence="12">
    <location>
        <begin position="268"/>
        <end position="366"/>
    </location>
</feature>
<sequence>MYNIIQLNDKNLSELQVIAKELGIKKADSYKKEDLVYKILDEQAIVGATKKVAADKLKEERKNEEQKKKRSRVAPTKKEDKVVSTPKSGEVNKTKEATPVKAPQPSKKEESTNKEKEAPVVEAKAENATTAPKRKVGRPRKSADAEEKKEVENVTPAAPKVVETKPVVAEKTTETKEKAAPAQQPTAEKKAKSKPAAETNKPAAEPNKPAAEKKVIDKPQKKAAPVIDEESNILSSVDDDDFIPIEDLPSEKIELPTELFGKFEATKTEPVQTAPEQPSHPQQQQQSQQQQRPRIVRPRDNNNGNNNVNNNSNNANNNNNNFQRNNNNQNQVQNQNQQRLPMPRATQQNHANENLPAQQQQQQERKVIEREKPYEFDDILNGVGVLEIMQDGYGFLRSSDYNYLSSPDDIYVSQSQIKLFGLKTGDVVEGVIRPPKEGEKYFPLVKVSKINGRDAAFVRDRVPFEHLTPLFPDEKFKLCKGGYSDSMSARVVDLFAPIGKGQRALIVAQPKTGKTILMKDIANAIAANHPEVYMIMLLIDERPEEVTDMARSVNAEVIASTFDEPAERHVKIAGIVLEKAKRLVECGHDVVIFLDSITRLARAYNTVSPASGKVLSGGVDANALHKPKRFFGAARNIENGGSLTIIATALIDTGSKMDEVIFEEFKGTGNMELQLDRNLSNKRIFPAVNITASSTRRDDLLLDKTTLDRMWILRKYLADMNPIEAMDFVKDRLEKTRDNDEFLMSMNS</sequence>
<evidence type="ECO:0000256" key="2">
    <source>
        <dbReference type="ARBA" id="ARBA00022741"/>
    </source>
</evidence>
<feature type="compositionally biased region" description="Acidic residues" evidence="12">
    <location>
        <begin position="227"/>
        <end position="244"/>
    </location>
</feature>
<feature type="binding site" evidence="9">
    <location>
        <begin position="499"/>
        <end position="504"/>
    </location>
    <ligand>
        <name>ATP</name>
        <dbReference type="ChEBI" id="CHEBI:30616"/>
    </ligand>
</feature>
<evidence type="ECO:0000313" key="14">
    <source>
        <dbReference type="EMBL" id="KAB6129728.1"/>
    </source>
</evidence>
<dbReference type="InterPro" id="IPR041703">
    <property type="entry name" value="Rho_factor_ATP-bd"/>
</dbReference>
<evidence type="ECO:0000256" key="4">
    <source>
        <dbReference type="ARBA" id="ARBA00022806"/>
    </source>
</evidence>
<dbReference type="GO" id="GO:0005829">
    <property type="term" value="C:cytosol"/>
    <property type="evidence" value="ECO:0007669"/>
    <property type="project" value="UniProtKB-ARBA"/>
</dbReference>
<dbReference type="Proteomes" id="UP000487596">
    <property type="component" value="Unassembled WGS sequence"/>
</dbReference>
<dbReference type="PANTHER" id="PTHR46425:SF1">
    <property type="entry name" value="TRANSCRIPTION TERMINATION FACTOR RHO"/>
    <property type="match status" value="1"/>
</dbReference>
<dbReference type="GO" id="GO:0004386">
    <property type="term" value="F:helicase activity"/>
    <property type="evidence" value="ECO:0007669"/>
    <property type="project" value="UniProtKB-UniRule"/>
</dbReference>
<dbReference type="EMBL" id="WDCP01000043">
    <property type="protein sequence ID" value="KAB6337982.1"/>
    <property type="molecule type" value="Genomic_DNA"/>
</dbReference>
<dbReference type="InterPro" id="IPR000194">
    <property type="entry name" value="ATPase_F1/V1/A1_a/bsu_nucl-bd"/>
</dbReference>
<dbReference type="PROSITE" id="PS51856">
    <property type="entry name" value="RHO_RNA_BD"/>
    <property type="match status" value="1"/>
</dbReference>
<evidence type="ECO:0000256" key="7">
    <source>
        <dbReference type="ARBA" id="ARBA00023015"/>
    </source>
</evidence>
<dbReference type="SMART" id="SM00357">
    <property type="entry name" value="CSP"/>
    <property type="match status" value="1"/>
</dbReference>
<keyword evidence="2 9" id="KW-0547">Nucleotide-binding</keyword>
<gene>
    <name evidence="9" type="primary">rho</name>
    <name evidence="14" type="ORF">GA424_25215</name>
    <name evidence="15" type="ORF">GAZ43_16605</name>
</gene>
<dbReference type="SMART" id="SM00382">
    <property type="entry name" value="AAA"/>
    <property type="match status" value="1"/>
</dbReference>
<feature type="region of interest" description="Disordered" evidence="12">
    <location>
        <begin position="53"/>
        <end position="250"/>
    </location>
</feature>
<comment type="function">
    <text evidence="9">Facilitates transcription termination by a mechanism that involves Rho binding to the nascent RNA, activation of Rho's RNA-dependent ATPase activity, and release of the mRNA from the DNA template.</text>
</comment>
<dbReference type="AlphaFoldDB" id="A0A6A2RTR5"/>
<dbReference type="HAMAP" id="MF_01884">
    <property type="entry name" value="Rho"/>
    <property type="match status" value="1"/>
</dbReference>
<evidence type="ECO:0000256" key="1">
    <source>
        <dbReference type="ARBA" id="ARBA00022472"/>
    </source>
</evidence>
<feature type="compositionally biased region" description="Low complexity" evidence="12">
    <location>
        <begin position="301"/>
        <end position="338"/>
    </location>
</feature>
<feature type="compositionally biased region" description="Basic and acidic residues" evidence="12">
    <location>
        <begin position="141"/>
        <end position="152"/>
    </location>
</feature>
<protein>
    <recommendedName>
        <fullName evidence="9 10">Transcription termination factor Rho</fullName>
        <ecNumber evidence="9 10">3.6.4.-</ecNumber>
    </recommendedName>
    <alternativeName>
        <fullName evidence="9">ATP-dependent helicase Rho</fullName>
    </alternativeName>
</protein>
<keyword evidence="1 9" id="KW-0806">Transcription termination</keyword>
<keyword evidence="7 9" id="KW-0805">Transcription regulation</keyword>
<dbReference type="InterPro" id="IPR004665">
    <property type="entry name" value="Term_rho"/>
</dbReference>
<keyword evidence="3 9" id="KW-0378">Hydrolase</keyword>
<evidence type="ECO:0000256" key="12">
    <source>
        <dbReference type="SAM" id="MobiDB-lite"/>
    </source>
</evidence>
<evidence type="ECO:0000256" key="6">
    <source>
        <dbReference type="ARBA" id="ARBA00022884"/>
    </source>
</evidence>
<dbReference type="Proteomes" id="UP000438288">
    <property type="component" value="Unassembled WGS sequence"/>
</dbReference>
<dbReference type="GO" id="GO:0005524">
    <property type="term" value="F:ATP binding"/>
    <property type="evidence" value="ECO:0007669"/>
    <property type="project" value="UniProtKB-UniRule"/>
</dbReference>
<dbReference type="NCBIfam" id="TIGR00767">
    <property type="entry name" value="rho"/>
    <property type="match status" value="1"/>
</dbReference>
<dbReference type="SUPFAM" id="SSF52540">
    <property type="entry name" value="P-loop containing nucleoside triphosphate hydrolases"/>
    <property type="match status" value="1"/>
</dbReference>
<dbReference type="InterPro" id="IPR003593">
    <property type="entry name" value="AAA+_ATPase"/>
</dbReference>
<keyword evidence="4 9" id="KW-0347">Helicase</keyword>
<keyword evidence="6 9" id="KW-0694">RNA-binding</keyword>
<evidence type="ECO:0000313" key="16">
    <source>
        <dbReference type="Proteomes" id="UP000438288"/>
    </source>
</evidence>
<dbReference type="InterPro" id="IPR036269">
    <property type="entry name" value="Rho_N_sf"/>
</dbReference>
<dbReference type="Pfam" id="PF00006">
    <property type="entry name" value="ATP-synt_ab"/>
    <property type="match status" value="1"/>
</dbReference>
<dbReference type="InterPro" id="IPR012340">
    <property type="entry name" value="NA-bd_OB-fold"/>
</dbReference>
<evidence type="ECO:0000256" key="10">
    <source>
        <dbReference type="NCBIfam" id="TIGR00767"/>
    </source>
</evidence>
<dbReference type="Gene3D" id="3.40.50.300">
    <property type="entry name" value="P-loop containing nucleotide triphosphate hydrolases"/>
    <property type="match status" value="1"/>
</dbReference>
<feature type="compositionally biased region" description="Basic and acidic residues" evidence="12">
    <location>
        <begin position="53"/>
        <end position="67"/>
    </location>
</feature>
<dbReference type="EC" id="3.6.4.-" evidence="9 10"/>
<evidence type="ECO:0000256" key="5">
    <source>
        <dbReference type="ARBA" id="ARBA00022840"/>
    </source>
</evidence>
<dbReference type="PANTHER" id="PTHR46425">
    <property type="entry name" value="TRANSCRIPTION TERMINATION FACTOR RHO"/>
    <property type="match status" value="1"/>
</dbReference>
<feature type="compositionally biased region" description="Basic and acidic residues" evidence="12">
    <location>
        <begin position="106"/>
        <end position="125"/>
    </location>
</feature>
<dbReference type="GO" id="GO:0003723">
    <property type="term" value="F:RNA binding"/>
    <property type="evidence" value="ECO:0007669"/>
    <property type="project" value="UniProtKB-UniRule"/>
</dbReference>
<dbReference type="CDD" id="cd04459">
    <property type="entry name" value="Rho_CSD"/>
    <property type="match status" value="1"/>
</dbReference>
<dbReference type="RefSeq" id="WP_008644580.1">
    <property type="nucleotide sequence ID" value="NZ_CP103098.1"/>
</dbReference>
<feature type="binding site" evidence="9">
    <location>
        <begin position="511"/>
        <end position="516"/>
    </location>
    <ligand>
        <name>ATP</name>
        <dbReference type="ChEBI" id="CHEBI:30616"/>
    </ligand>
</feature>
<dbReference type="GO" id="GO:0008186">
    <property type="term" value="F:ATP-dependent activity, acting on RNA"/>
    <property type="evidence" value="ECO:0007669"/>
    <property type="project" value="UniProtKB-UniRule"/>
</dbReference>
<dbReference type="InterPro" id="IPR011129">
    <property type="entry name" value="CSD"/>
</dbReference>
<dbReference type="Gene3D" id="2.40.50.140">
    <property type="entry name" value="Nucleic acid-binding proteins"/>
    <property type="match status" value="1"/>
</dbReference>
<dbReference type="Pfam" id="PF07497">
    <property type="entry name" value="Rho_RNA_bind"/>
    <property type="match status" value="1"/>
</dbReference>
<evidence type="ECO:0000256" key="3">
    <source>
        <dbReference type="ARBA" id="ARBA00022801"/>
    </source>
</evidence>
<dbReference type="Pfam" id="PF07498">
    <property type="entry name" value="Rho_N"/>
    <property type="match status" value="1"/>
</dbReference>
<dbReference type="InterPro" id="IPR011113">
    <property type="entry name" value="Rho_RNA-bd"/>
</dbReference>
<evidence type="ECO:0000256" key="9">
    <source>
        <dbReference type="HAMAP-Rule" id="MF_01884"/>
    </source>
</evidence>
<organism evidence="15 16">
    <name type="scientific">Bacteroides xylanisolvens</name>
    <dbReference type="NCBI Taxonomy" id="371601"/>
    <lineage>
        <taxon>Bacteria</taxon>
        <taxon>Pseudomonadati</taxon>
        <taxon>Bacteroidota</taxon>
        <taxon>Bacteroidia</taxon>
        <taxon>Bacteroidales</taxon>
        <taxon>Bacteroidaceae</taxon>
        <taxon>Bacteroides</taxon>
    </lineage>
</organism>
<feature type="compositionally biased region" description="Low complexity" evidence="12">
    <location>
        <begin position="277"/>
        <end position="291"/>
    </location>
</feature>
<comment type="caution">
    <text evidence="9">Lacks conserved residue(s) required for the propagation of feature annotation.</text>
</comment>
<dbReference type="InterPro" id="IPR027417">
    <property type="entry name" value="P-loop_NTPase"/>
</dbReference>
<comment type="similarity">
    <text evidence="9 11">Belongs to the Rho family.</text>
</comment>
<dbReference type="GO" id="GO:0016787">
    <property type="term" value="F:hydrolase activity"/>
    <property type="evidence" value="ECO:0007669"/>
    <property type="project" value="UniProtKB-KW"/>
</dbReference>
<evidence type="ECO:0000259" key="13">
    <source>
        <dbReference type="PROSITE" id="PS51856"/>
    </source>
</evidence>
<dbReference type="SMART" id="SM00959">
    <property type="entry name" value="Rho_N"/>
    <property type="match status" value="1"/>
</dbReference>
<feature type="binding site" evidence="9">
    <location>
        <position position="542"/>
    </location>
    <ligand>
        <name>ATP</name>
        <dbReference type="ChEBI" id="CHEBI:30616"/>
    </ligand>
</feature>
<dbReference type="SUPFAM" id="SSF50249">
    <property type="entry name" value="Nucleic acid-binding proteins"/>
    <property type="match status" value="1"/>
</dbReference>
<feature type="domain" description="Rho RNA-BD" evidence="13">
    <location>
        <begin position="379"/>
        <end position="454"/>
    </location>
</feature>
<evidence type="ECO:0000313" key="15">
    <source>
        <dbReference type="EMBL" id="KAB6337982.1"/>
    </source>
</evidence>
<feature type="compositionally biased region" description="Low complexity" evidence="12">
    <location>
        <begin position="194"/>
        <end position="209"/>
    </location>
</feature>
<feature type="compositionally biased region" description="Basic and acidic residues" evidence="12">
    <location>
        <begin position="210"/>
        <end position="220"/>
    </location>
</feature>
<comment type="subunit">
    <text evidence="9">Homohexamer. The homohexamer assembles into an open ring structure.</text>
</comment>
<dbReference type="NCBIfam" id="NF006886">
    <property type="entry name" value="PRK09376.1"/>
    <property type="match status" value="1"/>
</dbReference>
<dbReference type="EMBL" id="WDEH01000078">
    <property type="protein sequence ID" value="KAB6129728.1"/>
    <property type="molecule type" value="Genomic_DNA"/>
</dbReference>
<feature type="compositionally biased region" description="Low complexity" evidence="12">
    <location>
        <begin position="156"/>
        <end position="170"/>
    </location>
</feature>
<proteinExistence type="inferred from homology"/>
<dbReference type="CDD" id="cd01128">
    <property type="entry name" value="rho_factor_C"/>
    <property type="match status" value="1"/>
</dbReference>
<evidence type="ECO:0000256" key="8">
    <source>
        <dbReference type="ARBA" id="ARBA00023163"/>
    </source>
</evidence>
<evidence type="ECO:0000256" key="11">
    <source>
        <dbReference type="PROSITE-ProRule" id="PRU01203"/>
    </source>
</evidence>
<accession>A0A6A2RTR5</accession>
<dbReference type="InterPro" id="IPR011112">
    <property type="entry name" value="Rho-like_N"/>
</dbReference>
<reference evidence="16 17" key="1">
    <citation type="journal article" date="2019" name="Nat. Med.">
        <title>A library of human gut bacterial isolates paired with longitudinal multiomics data enables mechanistic microbiome research.</title>
        <authorList>
            <person name="Poyet M."/>
            <person name="Groussin M."/>
            <person name="Gibbons S.M."/>
            <person name="Avila-Pacheco J."/>
            <person name="Jiang X."/>
            <person name="Kearney S.M."/>
            <person name="Perrotta A.R."/>
            <person name="Berdy B."/>
            <person name="Zhao S."/>
            <person name="Lieberman T.D."/>
            <person name="Swanson P.K."/>
            <person name="Smith M."/>
            <person name="Roesemann S."/>
            <person name="Alexander J.E."/>
            <person name="Rich S.A."/>
            <person name="Livny J."/>
            <person name="Vlamakis H."/>
            <person name="Clish C."/>
            <person name="Bullock K."/>
            <person name="Deik A."/>
            <person name="Scott J."/>
            <person name="Pierce K.A."/>
            <person name="Xavier R.J."/>
            <person name="Alm E.J."/>
        </authorList>
    </citation>
    <scope>NUCLEOTIDE SEQUENCE [LARGE SCALE GENOMIC DNA]</scope>
    <source>
        <strain evidence="15 16">BIOML-A16</strain>
        <strain evidence="14 17">BIOML-A62</strain>
    </source>
</reference>
<keyword evidence="8 9" id="KW-0804">Transcription</keyword>
<dbReference type="Gene3D" id="1.10.720.10">
    <property type="match status" value="1"/>
</dbReference>
<feature type="compositionally biased region" description="Polar residues" evidence="12">
    <location>
        <begin position="345"/>
        <end position="357"/>
    </location>
</feature>
<evidence type="ECO:0000313" key="17">
    <source>
        <dbReference type="Proteomes" id="UP000487596"/>
    </source>
</evidence>
<dbReference type="GO" id="GO:0006353">
    <property type="term" value="P:DNA-templated transcription termination"/>
    <property type="evidence" value="ECO:0007669"/>
    <property type="project" value="UniProtKB-UniRule"/>
</dbReference>